<proteinExistence type="predicted"/>
<dbReference type="Pfam" id="PF05239">
    <property type="entry name" value="PRC"/>
    <property type="match status" value="1"/>
</dbReference>
<dbReference type="EMBL" id="JASJOS010000031">
    <property type="protein sequence ID" value="MDJ1486219.1"/>
    <property type="molecule type" value="Genomic_DNA"/>
</dbReference>
<gene>
    <name evidence="3" type="ORF">QNI16_37395</name>
</gene>
<comment type="caution">
    <text evidence="3">The sequence shown here is derived from an EMBL/GenBank/DDBJ whole genome shotgun (WGS) entry which is preliminary data.</text>
</comment>
<evidence type="ECO:0000313" key="4">
    <source>
        <dbReference type="Proteomes" id="UP001241110"/>
    </source>
</evidence>
<reference evidence="3" key="1">
    <citation type="submission" date="2023-05" db="EMBL/GenBank/DDBJ databases">
        <authorList>
            <person name="Zhang X."/>
        </authorList>
    </citation>
    <scope>NUCLEOTIDE SEQUENCE</scope>
    <source>
        <strain evidence="3">YF14B1</strain>
    </source>
</reference>
<dbReference type="InterPro" id="IPR011033">
    <property type="entry name" value="PRC_barrel-like_sf"/>
</dbReference>
<name>A0AAE3R0R0_9BACT</name>
<feature type="domain" description="PRC-barrel" evidence="2">
    <location>
        <begin position="19"/>
        <end position="74"/>
    </location>
</feature>
<dbReference type="InterPro" id="IPR027275">
    <property type="entry name" value="PRC-brl_dom"/>
</dbReference>
<protein>
    <submittedName>
        <fullName evidence="3">PRC-barrel domain-containing protein</fullName>
    </submittedName>
</protein>
<dbReference type="Proteomes" id="UP001241110">
    <property type="component" value="Unassembled WGS sequence"/>
</dbReference>
<evidence type="ECO:0000256" key="1">
    <source>
        <dbReference type="SAM" id="MobiDB-lite"/>
    </source>
</evidence>
<dbReference type="AlphaFoldDB" id="A0AAE3R0R0"/>
<feature type="region of interest" description="Disordered" evidence="1">
    <location>
        <begin position="115"/>
        <end position="148"/>
    </location>
</feature>
<feature type="compositionally biased region" description="Basic and acidic residues" evidence="1">
    <location>
        <begin position="137"/>
        <end position="148"/>
    </location>
</feature>
<evidence type="ECO:0000259" key="2">
    <source>
        <dbReference type="Pfam" id="PF05239"/>
    </source>
</evidence>
<organism evidence="3 4">
    <name type="scientific">Xanthocytophaga flava</name>
    <dbReference type="NCBI Taxonomy" id="3048013"/>
    <lineage>
        <taxon>Bacteria</taxon>
        <taxon>Pseudomonadati</taxon>
        <taxon>Bacteroidota</taxon>
        <taxon>Cytophagia</taxon>
        <taxon>Cytophagales</taxon>
        <taxon>Rhodocytophagaceae</taxon>
        <taxon>Xanthocytophaga</taxon>
    </lineage>
</organism>
<sequence>MNTPTLALGARLSAVKLKDQSGQEIGKVIEWLMDVEEGKVVCVIAEFDQGSYALPWTMMKADLQSGGYVIDTDKVKSYNVQVDRNALGDLVSDKNFLNQLYQTYQLPTYWQDNASTGQGTQVNSTAPLTPGQATNETAKEGEGKGYGG</sequence>
<dbReference type="RefSeq" id="WP_313989648.1">
    <property type="nucleotide sequence ID" value="NZ_JASJOS010000031.1"/>
</dbReference>
<evidence type="ECO:0000313" key="3">
    <source>
        <dbReference type="EMBL" id="MDJ1486219.1"/>
    </source>
</evidence>
<accession>A0AAE3R0R0</accession>
<feature type="compositionally biased region" description="Polar residues" evidence="1">
    <location>
        <begin position="115"/>
        <end position="136"/>
    </location>
</feature>
<dbReference type="SUPFAM" id="SSF50346">
    <property type="entry name" value="PRC-barrel domain"/>
    <property type="match status" value="1"/>
</dbReference>